<organism evidence="2">
    <name type="scientific">Puccinia triticina (isolate 1-1 / race 1 (BBBD))</name>
    <name type="common">Brown leaf rust fungus</name>
    <dbReference type="NCBI Taxonomy" id="630390"/>
    <lineage>
        <taxon>Eukaryota</taxon>
        <taxon>Fungi</taxon>
        <taxon>Dikarya</taxon>
        <taxon>Basidiomycota</taxon>
        <taxon>Pucciniomycotina</taxon>
        <taxon>Pucciniomycetes</taxon>
        <taxon>Pucciniales</taxon>
        <taxon>Pucciniaceae</taxon>
        <taxon>Puccinia</taxon>
    </lineage>
</organism>
<reference evidence="2" key="1">
    <citation type="submission" date="2009-11" db="EMBL/GenBank/DDBJ databases">
        <authorList>
            <consortium name="The Broad Institute Genome Sequencing Platform"/>
            <person name="Ward D."/>
            <person name="Feldgarden M."/>
            <person name="Earl A."/>
            <person name="Young S.K."/>
            <person name="Zeng Q."/>
            <person name="Koehrsen M."/>
            <person name="Alvarado L."/>
            <person name="Berlin A."/>
            <person name="Bochicchio J."/>
            <person name="Borenstein D."/>
            <person name="Chapman S.B."/>
            <person name="Chen Z."/>
            <person name="Engels R."/>
            <person name="Freedman E."/>
            <person name="Gellesch M."/>
            <person name="Goldberg J."/>
            <person name="Griggs A."/>
            <person name="Gujja S."/>
            <person name="Heilman E."/>
            <person name="Heiman D."/>
            <person name="Hepburn T."/>
            <person name="Howarth C."/>
            <person name="Jen D."/>
            <person name="Larson L."/>
            <person name="Lewis B."/>
            <person name="Mehta T."/>
            <person name="Park D."/>
            <person name="Pearson M."/>
            <person name="Roberts A."/>
            <person name="Saif S."/>
            <person name="Shea T."/>
            <person name="Shenoy N."/>
            <person name="Sisk P."/>
            <person name="Stolte C."/>
            <person name="Sykes S."/>
            <person name="Thomson T."/>
            <person name="Walk T."/>
            <person name="White J."/>
            <person name="Yandava C."/>
            <person name="Izard J."/>
            <person name="Baranova O.V."/>
            <person name="Blanton J.M."/>
            <person name="Tanner A.C."/>
            <person name="Dewhirst F.E."/>
            <person name="Haas B."/>
            <person name="Nusbaum C."/>
            <person name="Birren B."/>
        </authorList>
    </citation>
    <scope>NUCLEOTIDE SEQUENCE [LARGE SCALE GENOMIC DNA]</scope>
    <source>
        <strain evidence="2">1-1 BBBD Race 1</strain>
    </source>
</reference>
<evidence type="ECO:0000256" key="1">
    <source>
        <dbReference type="SAM" id="SignalP"/>
    </source>
</evidence>
<reference evidence="3 4" key="3">
    <citation type="journal article" date="2017" name="G3 (Bethesda)">
        <title>Comparative analysis highlights variable genome content of wheat rusts and divergence of the mating loci.</title>
        <authorList>
            <person name="Cuomo C.A."/>
            <person name="Bakkeren G."/>
            <person name="Khalil H.B."/>
            <person name="Panwar V."/>
            <person name="Joly D."/>
            <person name="Linning R."/>
            <person name="Sakthikumar S."/>
            <person name="Song X."/>
            <person name="Adiconis X."/>
            <person name="Fan L."/>
            <person name="Goldberg J.M."/>
            <person name="Levin J.Z."/>
            <person name="Young S."/>
            <person name="Zeng Q."/>
            <person name="Anikster Y."/>
            <person name="Bruce M."/>
            <person name="Wang M."/>
            <person name="Yin C."/>
            <person name="McCallum B."/>
            <person name="Szabo L.J."/>
            <person name="Hulbert S."/>
            <person name="Chen X."/>
            <person name="Fellers J.P."/>
        </authorList>
    </citation>
    <scope>NUCLEOTIDE SEQUENCE</scope>
    <source>
        <strain evidence="3">isolate 1-1 / race 1 (BBBD)</strain>
        <strain evidence="4">Isolate 1-1 / race 1 (BBBD)</strain>
    </source>
</reference>
<name>A0A180GP91_PUCT1</name>
<evidence type="ECO:0008006" key="5">
    <source>
        <dbReference type="Google" id="ProtNLM"/>
    </source>
</evidence>
<proteinExistence type="predicted"/>
<feature type="chain" id="PRO_5008110128" description="Secreted protein" evidence="1">
    <location>
        <begin position="23"/>
        <end position="128"/>
    </location>
</feature>
<evidence type="ECO:0000313" key="4">
    <source>
        <dbReference type="Proteomes" id="UP000005240"/>
    </source>
</evidence>
<accession>A0A180GP91</accession>
<dbReference type="EMBL" id="ADAS02000038">
    <property type="protein sequence ID" value="OAV94540.1"/>
    <property type="molecule type" value="Genomic_DNA"/>
</dbReference>
<gene>
    <name evidence="2" type="ORF">PTTG_26924</name>
</gene>
<evidence type="ECO:0000313" key="2">
    <source>
        <dbReference type="EMBL" id="OAV94540.1"/>
    </source>
</evidence>
<feature type="signal peptide" evidence="1">
    <location>
        <begin position="1"/>
        <end position="22"/>
    </location>
</feature>
<protein>
    <recommendedName>
        <fullName evidence="5">Secreted protein</fullName>
    </recommendedName>
</protein>
<sequence length="128" mass="14156">MQSFALLSVCVLLLIQSQAVYCAFKCNNNAGPHAGMKNGFCGRTKLESESTERPADYKIYSADPSIGNGWLTCAGVNGEGHDFEERWCCDLNGDGYEINHIGIKRSFVERHCYTRGTFPKPPAPSHHN</sequence>
<keyword evidence="1" id="KW-0732">Signal</keyword>
<evidence type="ECO:0000313" key="3">
    <source>
        <dbReference type="EnsemblFungi" id="PTTG_26924-t43_1-p1"/>
    </source>
</evidence>
<dbReference type="AlphaFoldDB" id="A0A180GP91"/>
<dbReference type="EnsemblFungi" id="PTTG_26924-t43_1">
    <property type="protein sequence ID" value="PTTG_26924-t43_1-p1"/>
    <property type="gene ID" value="PTTG_26924"/>
</dbReference>
<dbReference type="Proteomes" id="UP000005240">
    <property type="component" value="Unassembled WGS sequence"/>
</dbReference>
<keyword evidence="4" id="KW-1185">Reference proteome</keyword>
<dbReference type="VEuPathDB" id="FungiDB:PTTG_26924"/>
<dbReference type="OrthoDB" id="2495554at2759"/>
<reference evidence="2" key="2">
    <citation type="submission" date="2016-05" db="EMBL/GenBank/DDBJ databases">
        <title>Comparative analysis highlights variable genome content of wheat rusts and divergence of the mating loci.</title>
        <authorList>
            <person name="Cuomo C.A."/>
            <person name="Bakkeren G."/>
            <person name="Szabo L."/>
            <person name="Khalil H."/>
            <person name="Joly D."/>
            <person name="Goldberg J."/>
            <person name="Young S."/>
            <person name="Zeng Q."/>
            <person name="Fellers J."/>
        </authorList>
    </citation>
    <scope>NUCLEOTIDE SEQUENCE [LARGE SCALE GENOMIC DNA]</scope>
    <source>
        <strain evidence="2">1-1 BBBD Race 1</strain>
    </source>
</reference>
<reference evidence="3" key="4">
    <citation type="submission" date="2025-05" db="UniProtKB">
        <authorList>
            <consortium name="EnsemblFungi"/>
        </authorList>
    </citation>
    <scope>IDENTIFICATION</scope>
    <source>
        <strain evidence="3">isolate 1-1 / race 1 (BBBD)</strain>
    </source>
</reference>